<feature type="compositionally biased region" description="Low complexity" evidence="2">
    <location>
        <begin position="117"/>
        <end position="128"/>
    </location>
</feature>
<dbReference type="Proteomes" id="UP000479000">
    <property type="component" value="Unassembled WGS sequence"/>
</dbReference>
<dbReference type="SMART" id="SM00343">
    <property type="entry name" value="ZnF_C2HC"/>
    <property type="match status" value="1"/>
</dbReference>
<feature type="region of interest" description="Disordered" evidence="2">
    <location>
        <begin position="564"/>
        <end position="589"/>
    </location>
</feature>
<dbReference type="InterPro" id="IPR036875">
    <property type="entry name" value="Znf_CCHC_sf"/>
</dbReference>
<evidence type="ECO:0000259" key="3">
    <source>
        <dbReference type="PROSITE" id="PS50158"/>
    </source>
</evidence>
<feature type="compositionally biased region" description="Pro residues" evidence="2">
    <location>
        <begin position="209"/>
        <end position="237"/>
    </location>
</feature>
<evidence type="ECO:0000313" key="4">
    <source>
        <dbReference type="EMBL" id="CAB0004033.1"/>
    </source>
</evidence>
<organism evidence="4 5">
    <name type="scientific">Nesidiocoris tenuis</name>
    <dbReference type="NCBI Taxonomy" id="355587"/>
    <lineage>
        <taxon>Eukaryota</taxon>
        <taxon>Metazoa</taxon>
        <taxon>Ecdysozoa</taxon>
        <taxon>Arthropoda</taxon>
        <taxon>Hexapoda</taxon>
        <taxon>Insecta</taxon>
        <taxon>Pterygota</taxon>
        <taxon>Neoptera</taxon>
        <taxon>Paraneoptera</taxon>
        <taxon>Hemiptera</taxon>
        <taxon>Heteroptera</taxon>
        <taxon>Panheteroptera</taxon>
        <taxon>Cimicomorpha</taxon>
        <taxon>Miridae</taxon>
        <taxon>Dicyphina</taxon>
        <taxon>Nesidiocoris</taxon>
    </lineage>
</organism>
<evidence type="ECO:0000256" key="2">
    <source>
        <dbReference type="SAM" id="MobiDB-lite"/>
    </source>
</evidence>
<keyword evidence="1" id="KW-0863">Zinc-finger</keyword>
<feature type="compositionally biased region" description="Basic and acidic residues" evidence="2">
    <location>
        <begin position="129"/>
        <end position="139"/>
    </location>
</feature>
<accession>A0A6H5GKX7</accession>
<gene>
    <name evidence="4" type="ORF">NTEN_LOCUS9510</name>
</gene>
<dbReference type="OrthoDB" id="427960at2759"/>
<dbReference type="EMBL" id="CADCXU010014363">
    <property type="protein sequence ID" value="CAB0004033.1"/>
    <property type="molecule type" value="Genomic_DNA"/>
</dbReference>
<dbReference type="PROSITE" id="PS50158">
    <property type="entry name" value="ZF_CCHC"/>
    <property type="match status" value="1"/>
</dbReference>
<dbReference type="SUPFAM" id="SSF57756">
    <property type="entry name" value="Retrovirus zinc finger-like domains"/>
    <property type="match status" value="1"/>
</dbReference>
<dbReference type="InterPro" id="IPR043502">
    <property type="entry name" value="DNA/RNA_pol_sf"/>
</dbReference>
<dbReference type="GO" id="GO:0003676">
    <property type="term" value="F:nucleic acid binding"/>
    <property type="evidence" value="ECO:0007669"/>
    <property type="project" value="InterPro"/>
</dbReference>
<dbReference type="Gene3D" id="4.10.60.10">
    <property type="entry name" value="Zinc finger, CCHC-type"/>
    <property type="match status" value="1"/>
</dbReference>
<sequence>MREKDAAPRKMLSMGSGACPAGNTAPATTHSPPPSSDDEDSECSGAFKRGGGGGGSYSAWERHRRRSASPRVGSVYPKAASGPEGSASCTAATPASALDGLDTSAPFDLSSSKDRMSPASRPSLPLSSRELDEPLDLRVERKKAPHLEDENQNLILDPSGHDAVLDNDDLIDRDDDVDVDDDYRETTDEEVDDRHMSRAAVRSRRRIRTPPPSGPGPPQRPPQGPPPPHFMFGAPPHPPPHPPIPIHPAVLESMYRDKLYHHSPTNFIRRSYQFMEHGRSPPSAAAAKALVDSVTAALHAGVPPPPTSTSPLKSKDRYACKFCGKYLTFCSSEIINDKRGGTKSKGGVNGSIGFVLKSRIGTELQKKLFLIQFYSESLPVIHTLPVNKVNGSIVIVIKSRIGTELQKKLFLIHIYSESLPEQVSLSVYPKNSANSAHWFIFRLKRQTLQYIGTSETRNLAAIILELQTIVKACPAVKLPSATGLVRVRHLVGDTDRRGVVFKHAPQTRTTFFENFDENHEIKTTSDIRVYRENKLISRLHAEDPKDCFHELPSEICCEHKSGSAAAATGDDDHQKDVISTGDRKGSDRCPSTGSSFPFIITKELSIFFVPKTFLLKAATSDFFAPLHPTLEAAISSALQQESAVLRAKGSLSNRRPVYPTTQPAYSARPLCVVRDSPATCWRCDGQGHTMRECPTKVLICWRCDQPGMGFGAVLLRRRETNSGHGEEASCGYCWKIASYIYSTTMRNEEVQYLGHVISAAGVAAHPDKTKAVAEWPVPTSAKEPTPRTQRDRLRQATAGVTHYNPRSWVRSIVESGWRCQAALRDSRTTTDFHGRPEGRSQYFHLLCKYGSKNPSSTISSTENSFKVLVELVIALRRLSSRWTQTELQTLRFYFHIYRVNGSIVIVLKSRIGTELQKKLFLIHIYSE</sequence>
<dbReference type="GO" id="GO:0071897">
    <property type="term" value="P:DNA biosynthetic process"/>
    <property type="evidence" value="ECO:0007669"/>
    <property type="project" value="UniProtKB-ARBA"/>
</dbReference>
<feature type="region of interest" description="Disordered" evidence="2">
    <location>
        <begin position="1"/>
        <end position="237"/>
    </location>
</feature>
<feature type="domain" description="CCHC-type" evidence="3">
    <location>
        <begin position="680"/>
        <end position="694"/>
    </location>
</feature>
<dbReference type="SUPFAM" id="SSF56672">
    <property type="entry name" value="DNA/RNA polymerases"/>
    <property type="match status" value="1"/>
</dbReference>
<evidence type="ECO:0000256" key="1">
    <source>
        <dbReference type="PROSITE-ProRule" id="PRU00047"/>
    </source>
</evidence>
<dbReference type="GO" id="GO:0008270">
    <property type="term" value="F:zinc ion binding"/>
    <property type="evidence" value="ECO:0007669"/>
    <property type="project" value="UniProtKB-KW"/>
</dbReference>
<reference evidence="4 5" key="1">
    <citation type="submission" date="2020-02" db="EMBL/GenBank/DDBJ databases">
        <authorList>
            <person name="Ferguson B K."/>
        </authorList>
    </citation>
    <scope>NUCLEOTIDE SEQUENCE [LARGE SCALE GENOMIC DNA]</scope>
</reference>
<proteinExistence type="predicted"/>
<feature type="compositionally biased region" description="Low complexity" evidence="2">
    <location>
        <begin position="86"/>
        <end position="97"/>
    </location>
</feature>
<feature type="compositionally biased region" description="Basic and acidic residues" evidence="2">
    <location>
        <begin position="570"/>
        <end position="587"/>
    </location>
</feature>
<dbReference type="AlphaFoldDB" id="A0A6H5GKX7"/>
<protein>
    <recommendedName>
        <fullName evidence="3">CCHC-type domain-containing protein</fullName>
    </recommendedName>
</protein>
<keyword evidence="1" id="KW-0862">Zinc</keyword>
<dbReference type="InterPro" id="IPR001878">
    <property type="entry name" value="Znf_CCHC"/>
</dbReference>
<evidence type="ECO:0000313" key="5">
    <source>
        <dbReference type="Proteomes" id="UP000479000"/>
    </source>
</evidence>
<feature type="compositionally biased region" description="Acidic residues" evidence="2">
    <location>
        <begin position="165"/>
        <end position="191"/>
    </location>
</feature>
<keyword evidence="5" id="KW-1185">Reference proteome</keyword>
<keyword evidence="1" id="KW-0479">Metal-binding</keyword>
<name>A0A6H5GKX7_9HEMI</name>